<dbReference type="InterPro" id="IPR029052">
    <property type="entry name" value="Metallo-depent_PP-like"/>
</dbReference>
<feature type="binding site" evidence="7">
    <location>
        <position position="176"/>
    </location>
    <ligand>
        <name>Fe cation</name>
        <dbReference type="ChEBI" id="CHEBI:24875"/>
        <label>2</label>
    </ligand>
</feature>
<dbReference type="AlphaFoldDB" id="B1I3H6"/>
<feature type="binding site" evidence="7">
    <location>
        <position position="39"/>
    </location>
    <ligand>
        <name>Fe cation</name>
        <dbReference type="ChEBI" id="CHEBI:24875"/>
        <label>1</label>
    </ligand>
</feature>
<keyword evidence="4" id="KW-0408">Iron</keyword>
<dbReference type="PANTHER" id="PTHR36303">
    <property type="entry name" value="2',3'-CYCLIC-NUCLEOTIDE 2'-PHOSPHODIESTERASE"/>
    <property type="match status" value="1"/>
</dbReference>
<evidence type="ECO:0000313" key="9">
    <source>
        <dbReference type="Proteomes" id="UP000008544"/>
    </source>
</evidence>
<dbReference type="STRING" id="477974.Daud_1062"/>
<feature type="binding site" evidence="7">
    <location>
        <position position="8"/>
    </location>
    <ligand>
        <name>Fe cation</name>
        <dbReference type="ChEBI" id="CHEBI:24875"/>
        <label>1</label>
    </ligand>
</feature>
<gene>
    <name evidence="8" type="ordered locus">Daud_1062</name>
</gene>
<evidence type="ECO:0000256" key="4">
    <source>
        <dbReference type="ARBA" id="ARBA00023004"/>
    </source>
</evidence>
<dbReference type="PANTHER" id="PTHR36303:SF1">
    <property type="entry name" value="2',3'-CYCLIC-NUCLEOTIDE 2'-PHOSPHODIESTERASE"/>
    <property type="match status" value="1"/>
</dbReference>
<name>B1I3H6_DESAP</name>
<feature type="active site" description="Proton donor" evidence="6">
    <location>
        <position position="68"/>
    </location>
</feature>
<dbReference type="Pfam" id="PF13277">
    <property type="entry name" value="YmdB"/>
    <property type="match status" value="1"/>
</dbReference>
<feature type="binding site" evidence="7">
    <location>
        <position position="40"/>
    </location>
    <ligand>
        <name>Fe cation</name>
        <dbReference type="ChEBI" id="CHEBI:24875"/>
        <label>1</label>
    </ligand>
</feature>
<proteinExistence type="inferred from homology"/>
<feature type="binding site" evidence="7">
    <location>
        <position position="151"/>
    </location>
    <ligand>
        <name>Fe cation</name>
        <dbReference type="ChEBI" id="CHEBI:24875"/>
        <label>2</label>
    </ligand>
</feature>
<comment type="similarity">
    <text evidence="5">Belongs to the YmdB-like family.</text>
</comment>
<keyword evidence="2 7" id="KW-0479">Metal-binding</keyword>
<comment type="cofactor">
    <cofactor evidence="1">
        <name>Fe(3+)</name>
        <dbReference type="ChEBI" id="CHEBI:29034"/>
    </cofactor>
</comment>
<evidence type="ECO:0000256" key="6">
    <source>
        <dbReference type="PIRSR" id="PIRSR004789-50"/>
    </source>
</evidence>
<reference evidence="9" key="1">
    <citation type="submission" date="2007-10" db="EMBL/GenBank/DDBJ databases">
        <title>Complete sequence of chromosome of Desulforudis audaxviator MP104C.</title>
        <authorList>
            <person name="Copeland A."/>
            <person name="Lucas S."/>
            <person name="Lapidus A."/>
            <person name="Barry K."/>
            <person name="Glavina del Rio T."/>
            <person name="Dalin E."/>
            <person name="Tice H."/>
            <person name="Bruce D."/>
            <person name="Pitluck S."/>
            <person name="Lowry S.R."/>
            <person name="Larimer F."/>
            <person name="Land M.L."/>
            <person name="Hauser L."/>
            <person name="Kyrpides N."/>
            <person name="Ivanova N.N."/>
            <person name="Richardson P."/>
        </authorList>
    </citation>
    <scope>NUCLEOTIDE SEQUENCE [LARGE SCALE GENOMIC DNA]</scope>
    <source>
        <strain evidence="9">MP104C</strain>
    </source>
</reference>
<keyword evidence="9" id="KW-1185">Reference proteome</keyword>
<evidence type="ECO:0000313" key="8">
    <source>
        <dbReference type="EMBL" id="ACA59574.1"/>
    </source>
</evidence>
<keyword evidence="3" id="KW-0378">Hydrolase</keyword>
<dbReference type="FunFam" id="3.60.21.10:FF:000016">
    <property type="entry name" value="Putative metallophosphoesterase"/>
    <property type="match status" value="1"/>
</dbReference>
<dbReference type="PIRSF" id="PIRSF004789">
    <property type="entry name" value="DR1281"/>
    <property type="match status" value="1"/>
</dbReference>
<dbReference type="SUPFAM" id="SSF56300">
    <property type="entry name" value="Metallo-dependent phosphatases"/>
    <property type="match status" value="1"/>
</dbReference>
<dbReference type="GO" id="GO:0046872">
    <property type="term" value="F:metal ion binding"/>
    <property type="evidence" value="ECO:0007669"/>
    <property type="project" value="UniProtKB-KW"/>
</dbReference>
<dbReference type="eggNOG" id="COG1692">
    <property type="taxonomic scope" value="Bacteria"/>
</dbReference>
<dbReference type="InterPro" id="IPR005235">
    <property type="entry name" value="YmdB-like"/>
</dbReference>
<evidence type="ECO:0000256" key="5">
    <source>
        <dbReference type="ARBA" id="ARBA00061401"/>
    </source>
</evidence>
<dbReference type="Gene3D" id="3.60.21.10">
    <property type="match status" value="1"/>
</dbReference>
<sequence>MRLLMIGDVVGRPGRRACRVEVEHLVRDHGVDLVIANGENAAGGNGITREIANELFSCGIDVLTMGNHVWDKKEILSFIEQEVRLLRPANYPPGTPGVGYAFYRSRKDHLVAVINLSGRVYLANLECPFRTVNRLLDDIRKYTPVVLVDFHAEATSEKIAMGWYLDGKVSAVCGTHTHVQTADERILPRGTAYISDVGMTGPRDSIIGVKVETVLEKFLTQMPKQFQVASGPYQFNAVLVTVDPDSGKALNISRIQGYEPPS</sequence>
<evidence type="ECO:0000256" key="7">
    <source>
        <dbReference type="PIRSR" id="PIRSR004789-51"/>
    </source>
</evidence>
<dbReference type="EMBL" id="CP000860">
    <property type="protein sequence ID" value="ACA59574.1"/>
    <property type="molecule type" value="Genomic_DNA"/>
</dbReference>
<evidence type="ECO:0000256" key="3">
    <source>
        <dbReference type="ARBA" id="ARBA00022801"/>
    </source>
</evidence>
<dbReference type="HOGENOM" id="CLU_068238_0_0_9"/>
<dbReference type="GO" id="GO:0004113">
    <property type="term" value="F:2',3'-cyclic-nucleotide 3'-phosphodiesterase activity"/>
    <property type="evidence" value="ECO:0007669"/>
    <property type="project" value="TreeGrafter"/>
</dbReference>
<organism evidence="8 9">
    <name type="scientific">Desulforudis audaxviator (strain MP104C)</name>
    <dbReference type="NCBI Taxonomy" id="477974"/>
    <lineage>
        <taxon>Bacteria</taxon>
        <taxon>Bacillati</taxon>
        <taxon>Bacillota</taxon>
        <taxon>Clostridia</taxon>
        <taxon>Thermoanaerobacterales</taxon>
        <taxon>Candidatus Desulforudaceae</taxon>
        <taxon>Candidatus Desulforudis</taxon>
    </lineage>
</organism>
<reference evidence="8 9" key="2">
    <citation type="journal article" date="2008" name="Science">
        <title>Environmental genomics reveals a single-species ecosystem deep within Earth.</title>
        <authorList>
            <person name="Chivian D."/>
            <person name="Brodie E.L."/>
            <person name="Alm E.J."/>
            <person name="Culley D.E."/>
            <person name="Dehal P.S."/>
            <person name="Desantis T.Z."/>
            <person name="Gihring T.M."/>
            <person name="Lapidus A."/>
            <person name="Lin L.H."/>
            <person name="Lowry S.R."/>
            <person name="Moser D.P."/>
            <person name="Richardson P.M."/>
            <person name="Southam G."/>
            <person name="Wanger G."/>
            <person name="Pratt L.M."/>
            <person name="Andersen G.L."/>
            <person name="Hazen T.C."/>
            <person name="Brockman F.J."/>
            <person name="Arkin A.P."/>
            <person name="Onstott T.C."/>
        </authorList>
    </citation>
    <scope>NUCLEOTIDE SEQUENCE [LARGE SCALE GENOMIC DNA]</scope>
    <source>
        <strain evidence="8 9">MP104C</strain>
    </source>
</reference>
<dbReference type="OrthoDB" id="9801109at2"/>
<evidence type="ECO:0000256" key="2">
    <source>
        <dbReference type="ARBA" id="ARBA00022723"/>
    </source>
</evidence>
<dbReference type="CDD" id="cd07382">
    <property type="entry name" value="MPP_DR1281"/>
    <property type="match status" value="1"/>
</dbReference>
<feature type="binding site" evidence="7">
    <location>
        <position position="39"/>
    </location>
    <ligand>
        <name>Fe cation</name>
        <dbReference type="ChEBI" id="CHEBI:24875"/>
        <label>2</label>
    </ligand>
</feature>
<feature type="binding site" evidence="7">
    <location>
        <position position="178"/>
    </location>
    <ligand>
        <name>Fe cation</name>
        <dbReference type="ChEBI" id="CHEBI:24875"/>
        <label>1</label>
    </ligand>
</feature>
<feature type="binding site" evidence="7">
    <location>
        <position position="67"/>
    </location>
    <ligand>
        <name>Fe cation</name>
        <dbReference type="ChEBI" id="CHEBI:24875"/>
        <label>2</label>
    </ligand>
</feature>
<evidence type="ECO:0000256" key="1">
    <source>
        <dbReference type="ARBA" id="ARBA00001965"/>
    </source>
</evidence>
<dbReference type="RefSeq" id="WP_012302160.1">
    <property type="nucleotide sequence ID" value="NC_010424.1"/>
</dbReference>
<dbReference type="KEGG" id="dau:Daud_1062"/>
<dbReference type="NCBIfam" id="TIGR00282">
    <property type="entry name" value="TIGR00282 family metallophosphoesterase"/>
    <property type="match status" value="1"/>
</dbReference>
<protein>
    <submittedName>
        <fullName evidence="8">Metallophosphoesterase</fullName>
    </submittedName>
</protein>
<dbReference type="Proteomes" id="UP000008544">
    <property type="component" value="Chromosome"/>
</dbReference>
<accession>B1I3H6</accession>